<organism evidence="1 2">
    <name type="scientific">Pseudoalteromonas rubra</name>
    <dbReference type="NCBI Taxonomy" id="43658"/>
    <lineage>
        <taxon>Bacteria</taxon>
        <taxon>Pseudomonadati</taxon>
        <taxon>Pseudomonadota</taxon>
        <taxon>Gammaproteobacteria</taxon>
        <taxon>Alteromonadales</taxon>
        <taxon>Pseudoalteromonadaceae</taxon>
        <taxon>Pseudoalteromonas</taxon>
    </lineage>
</organism>
<evidence type="ECO:0000313" key="2">
    <source>
        <dbReference type="Proteomes" id="UP000033452"/>
    </source>
</evidence>
<dbReference type="Proteomes" id="UP000033452">
    <property type="component" value="Unassembled WGS sequence"/>
</dbReference>
<evidence type="ECO:0000313" key="1">
    <source>
        <dbReference type="EMBL" id="KJZ07288.1"/>
    </source>
</evidence>
<dbReference type="Gene3D" id="3.30.70.100">
    <property type="match status" value="1"/>
</dbReference>
<keyword evidence="1" id="KW-0560">Oxidoreductase</keyword>
<reference evidence="1 2" key="1">
    <citation type="journal article" date="2015" name="BMC Genomics">
        <title>Genome mining reveals unlocked bioactive potential of marine Gram-negative bacteria.</title>
        <authorList>
            <person name="Machado H."/>
            <person name="Sonnenschein E.C."/>
            <person name="Melchiorsen J."/>
            <person name="Gram L."/>
        </authorList>
    </citation>
    <scope>NUCLEOTIDE SEQUENCE [LARGE SCALE GENOMIC DNA]</scope>
    <source>
        <strain evidence="1 2">S2471</strain>
    </source>
</reference>
<dbReference type="InterPro" id="IPR011008">
    <property type="entry name" value="Dimeric_a/b-barrel"/>
</dbReference>
<dbReference type="RefSeq" id="WP_046006008.1">
    <property type="nucleotide sequence ID" value="NZ_JXYA01000039.1"/>
</dbReference>
<dbReference type="SUPFAM" id="SSF54909">
    <property type="entry name" value="Dimeric alpha+beta barrel"/>
    <property type="match status" value="1"/>
</dbReference>
<gene>
    <name evidence="1" type="ORF">TW77_16115</name>
</gene>
<keyword evidence="1" id="KW-0503">Monooxygenase</keyword>
<sequence>MSVRVTLNCQVKPEQFPALLPFLQENLPNVRGFKGNMRVSVLFDEANNEMLLDEQWLTTQSHQAYLRFISDNGVLAALSAFLSAPPVIKYFHKVEV</sequence>
<comment type="caution">
    <text evidence="1">The sequence shown here is derived from an EMBL/GenBank/DDBJ whole genome shotgun (WGS) entry which is preliminary data.</text>
</comment>
<dbReference type="OrthoDB" id="7376024at2"/>
<name>A0A0F4QHV4_9GAMM</name>
<dbReference type="PATRIC" id="fig|43658.5.peg.3403"/>
<dbReference type="EMBL" id="JXYA01000039">
    <property type="protein sequence ID" value="KJZ07288.1"/>
    <property type="molecule type" value="Genomic_DNA"/>
</dbReference>
<keyword evidence="2" id="KW-1185">Reference proteome</keyword>
<protein>
    <submittedName>
        <fullName evidence="1">Antibiotic biosynthesis monooxygenase</fullName>
    </submittedName>
</protein>
<dbReference type="AlphaFoldDB" id="A0A0F4QHV4"/>
<dbReference type="GO" id="GO:0004497">
    <property type="term" value="F:monooxygenase activity"/>
    <property type="evidence" value="ECO:0007669"/>
    <property type="project" value="UniProtKB-KW"/>
</dbReference>
<accession>A0A0F4QHV4</accession>
<proteinExistence type="predicted"/>